<feature type="domain" description="Manganese/iron superoxide dismutase C-terminal" evidence="7">
    <location>
        <begin position="366"/>
        <end position="468"/>
    </location>
</feature>
<dbReference type="InterPro" id="IPR050265">
    <property type="entry name" value="Fe/Mn_Superoxide_Dismutase"/>
</dbReference>
<feature type="domain" description="Manganese/iron superoxide dismutase N-terminal" evidence="6">
    <location>
        <begin position="279"/>
        <end position="358"/>
    </location>
</feature>
<dbReference type="InterPro" id="IPR036314">
    <property type="entry name" value="SOD_C_sf"/>
</dbReference>
<dbReference type="InterPro" id="IPR036324">
    <property type="entry name" value="Mn/Fe_SOD_N_sf"/>
</dbReference>
<dbReference type="InterPro" id="IPR019832">
    <property type="entry name" value="Mn/Fe_SOD_C"/>
</dbReference>
<protein>
    <recommendedName>
        <fullName evidence="2">superoxide dismutase</fullName>
        <ecNumber evidence="2">1.15.1.1</ecNumber>
    </recommendedName>
</protein>
<dbReference type="PRINTS" id="PR01703">
    <property type="entry name" value="MNSODISMTASE"/>
</dbReference>
<evidence type="ECO:0000256" key="1">
    <source>
        <dbReference type="ARBA" id="ARBA00008714"/>
    </source>
</evidence>
<dbReference type="Gene3D" id="3.55.40.20">
    <property type="entry name" value="Iron/manganese superoxide dismutase, C-terminal domain"/>
    <property type="match status" value="1"/>
</dbReference>
<dbReference type="Gene3D" id="1.10.287.990">
    <property type="entry name" value="Fe,Mn superoxide dismutase (SOD) domain"/>
    <property type="match status" value="1"/>
</dbReference>
<evidence type="ECO:0000256" key="5">
    <source>
        <dbReference type="SAM" id="MobiDB-lite"/>
    </source>
</evidence>
<evidence type="ECO:0000256" key="3">
    <source>
        <dbReference type="ARBA" id="ARBA00022723"/>
    </source>
</evidence>
<dbReference type="SUPFAM" id="SSF54719">
    <property type="entry name" value="Fe,Mn superoxide dismutase (SOD), C-terminal domain"/>
    <property type="match status" value="1"/>
</dbReference>
<evidence type="ECO:0000256" key="4">
    <source>
        <dbReference type="ARBA" id="ARBA00023002"/>
    </source>
</evidence>
<dbReference type="SUPFAM" id="SSF158430">
    <property type="entry name" value="Bacillus cereus metalloprotein-like"/>
    <property type="match status" value="1"/>
</dbReference>
<comment type="caution">
    <text evidence="8">The sequence shown here is derived from an EMBL/GenBank/DDBJ whole genome shotgun (WGS) entry which is preliminary data.</text>
</comment>
<evidence type="ECO:0000313" key="8">
    <source>
        <dbReference type="EMBL" id="MEA3572440.1"/>
    </source>
</evidence>
<sequence length="480" mass="54519">MLFVYGPFLPVRILEEIRFWKQQEAEHTEVIQAIVPRLEADYVRLLEEWKPIFEGTEAAADKLLQYALATPHAASSPEIIRQTERLLRASCQQSQEFIRHLEYMLKHSAAVKSVPLAPVVLLHIIRESAYFLEVLERLNRPGEIAGSMAGAPPYPDPYHAAAGQPIYREQASFDSANEEEPQELTAFTTSEQLDLTAETDATTSAEQNRADASEAANTPEEQDVPGAADVSEATLAAEVVQVHVQEQDELSLRQEPAADNNAEAITARVPEHSVPIGGHTLPPLPYPYNALEPYIDEQTMRIHHDKHHKTYVDDLNKAELKLQEARKSGNFDLVKHWERELAFNGAGHYLHTIFWDIMNPKGGGKPQGELLEQIKRDFGSYDAFHKQFSEAAAKVEGGGWAILVWSPRAHRLEILTAEKHQNLSQWDVVPLLPLDVWEHAYYLKHQNARANYIKDWWNVVYWPAVAKRYEAAKKLKWQPF</sequence>
<keyword evidence="4" id="KW-0560">Oxidoreductase</keyword>
<evidence type="ECO:0000313" key="9">
    <source>
        <dbReference type="Proteomes" id="UP001292216"/>
    </source>
</evidence>
<evidence type="ECO:0000256" key="2">
    <source>
        <dbReference type="ARBA" id="ARBA00012682"/>
    </source>
</evidence>
<organism evidence="8 9">
    <name type="scientific">Paenibacillus phoenicis</name>
    <dbReference type="NCBI Taxonomy" id="554117"/>
    <lineage>
        <taxon>Bacteria</taxon>
        <taxon>Bacillati</taxon>
        <taxon>Bacillota</taxon>
        <taxon>Bacilli</taxon>
        <taxon>Bacillales</taxon>
        <taxon>Paenibacillaceae</taxon>
        <taxon>Paenibacillus</taxon>
    </lineage>
</organism>
<dbReference type="PANTHER" id="PTHR11404">
    <property type="entry name" value="SUPEROXIDE DISMUTASE 2"/>
    <property type="match status" value="1"/>
</dbReference>
<dbReference type="RefSeq" id="WP_323078997.1">
    <property type="nucleotide sequence ID" value="NZ_CBCSKM010000022.1"/>
</dbReference>
<dbReference type="Pfam" id="PF11155">
    <property type="entry name" value="DUF2935"/>
    <property type="match status" value="1"/>
</dbReference>
<dbReference type="Gene3D" id="1.20.1260.120">
    <property type="entry name" value="Protein of unknown function DUF2935"/>
    <property type="match status" value="1"/>
</dbReference>
<dbReference type="InterPro" id="IPR001189">
    <property type="entry name" value="Mn/Fe_SOD"/>
</dbReference>
<name>A0ABU5PR76_9BACL</name>
<proteinExistence type="inferred from homology"/>
<dbReference type="EMBL" id="JAYERP010000001">
    <property type="protein sequence ID" value="MEA3572440.1"/>
    <property type="molecule type" value="Genomic_DNA"/>
</dbReference>
<keyword evidence="9" id="KW-1185">Reference proteome</keyword>
<keyword evidence="3" id="KW-0479">Metal-binding</keyword>
<gene>
    <name evidence="8" type="ORF">U9M73_21150</name>
</gene>
<dbReference type="Pfam" id="PF02777">
    <property type="entry name" value="Sod_Fe_C"/>
    <property type="match status" value="1"/>
</dbReference>
<evidence type="ECO:0000259" key="6">
    <source>
        <dbReference type="Pfam" id="PF00081"/>
    </source>
</evidence>
<dbReference type="InterPro" id="IPR019833">
    <property type="entry name" value="Mn/Fe_SOD_BS"/>
</dbReference>
<dbReference type="PANTHER" id="PTHR11404:SF6">
    <property type="entry name" value="SUPEROXIDE DISMUTASE [MN], MITOCHONDRIAL"/>
    <property type="match status" value="1"/>
</dbReference>
<feature type="region of interest" description="Disordered" evidence="5">
    <location>
        <begin position="173"/>
        <end position="226"/>
    </location>
</feature>
<dbReference type="PROSITE" id="PS00088">
    <property type="entry name" value="SOD_MN"/>
    <property type="match status" value="1"/>
</dbReference>
<evidence type="ECO:0000259" key="7">
    <source>
        <dbReference type="Pfam" id="PF02777"/>
    </source>
</evidence>
<dbReference type="InterPro" id="IPR021328">
    <property type="entry name" value="CotB-like"/>
</dbReference>
<comment type="similarity">
    <text evidence="1">Belongs to the iron/manganese superoxide dismutase family.</text>
</comment>
<dbReference type="Pfam" id="PF00081">
    <property type="entry name" value="Sod_Fe_N"/>
    <property type="match status" value="1"/>
</dbReference>
<dbReference type="EC" id="1.15.1.1" evidence="2"/>
<dbReference type="SUPFAM" id="SSF46609">
    <property type="entry name" value="Fe,Mn superoxide dismutase (SOD), N-terminal domain"/>
    <property type="match status" value="1"/>
</dbReference>
<dbReference type="Proteomes" id="UP001292216">
    <property type="component" value="Unassembled WGS sequence"/>
</dbReference>
<dbReference type="InterPro" id="IPR019831">
    <property type="entry name" value="Mn/Fe_SOD_N"/>
</dbReference>
<feature type="compositionally biased region" description="Polar residues" evidence="5">
    <location>
        <begin position="185"/>
        <end position="207"/>
    </location>
</feature>
<reference evidence="8 9" key="1">
    <citation type="submission" date="2023-12" db="EMBL/GenBank/DDBJ databases">
        <title>Whole genome sequencing of Paenibacillus phoenicis isolated from the Phoenix Mars Lander spacecraft assembly facility.</title>
        <authorList>
            <person name="Garcia A."/>
            <person name="Venkateswaran K."/>
        </authorList>
    </citation>
    <scope>NUCLEOTIDE SEQUENCE [LARGE SCALE GENOMIC DNA]</scope>
    <source>
        <strain evidence="8 9">3PO2SA</strain>
    </source>
</reference>
<accession>A0ABU5PR76</accession>